<feature type="domain" description="Transposase IS4-like" evidence="1">
    <location>
        <begin position="21"/>
        <end position="327"/>
    </location>
</feature>
<evidence type="ECO:0000313" key="3">
    <source>
        <dbReference type="Proteomes" id="UP000315400"/>
    </source>
</evidence>
<dbReference type="GO" id="GO:0004803">
    <property type="term" value="F:transposase activity"/>
    <property type="evidence" value="ECO:0007669"/>
    <property type="project" value="InterPro"/>
</dbReference>
<evidence type="ECO:0000259" key="1">
    <source>
        <dbReference type="Pfam" id="PF01609"/>
    </source>
</evidence>
<dbReference type="Proteomes" id="UP000315400">
    <property type="component" value="Unassembled WGS sequence"/>
</dbReference>
<dbReference type="SUPFAM" id="SSF53098">
    <property type="entry name" value="Ribonuclease H-like"/>
    <property type="match status" value="1"/>
</dbReference>
<name>A0A540VMY5_9GAMM</name>
<evidence type="ECO:0000313" key="2">
    <source>
        <dbReference type="EMBL" id="TQE98066.1"/>
    </source>
</evidence>
<comment type="caution">
    <text evidence="2">The sequence shown here is derived from an EMBL/GenBank/DDBJ whole genome shotgun (WGS) entry which is preliminary data.</text>
</comment>
<dbReference type="PANTHER" id="PTHR34614:SF2">
    <property type="entry name" value="TRANSPOSASE IS4-LIKE DOMAIN-CONTAINING PROTEIN"/>
    <property type="match status" value="1"/>
</dbReference>
<dbReference type="AlphaFoldDB" id="A0A540VMY5"/>
<feature type="non-terminal residue" evidence="2">
    <location>
        <position position="356"/>
    </location>
</feature>
<reference evidence="2 3" key="1">
    <citation type="submission" date="2019-06" db="EMBL/GenBank/DDBJ databases">
        <title>Metagenome assembled Genome of Spiribacter salinus SL48-SHIP from the microbial mat of Salt Lake 48 (Novosibirsk region, Russia).</title>
        <authorList>
            <person name="Shipova A."/>
            <person name="Rozanov A.S."/>
            <person name="Bryanskaya A.V."/>
            <person name="Peltek S.E."/>
        </authorList>
    </citation>
    <scope>NUCLEOTIDE SEQUENCE [LARGE SCALE GENOMIC DNA]</scope>
    <source>
        <strain evidence="2">SL48-SHIP-2</strain>
    </source>
</reference>
<dbReference type="Pfam" id="PF01609">
    <property type="entry name" value="DDE_Tnp_1"/>
    <property type="match status" value="1"/>
</dbReference>
<dbReference type="EMBL" id="VIFK01000291">
    <property type="protein sequence ID" value="TQE98066.1"/>
    <property type="molecule type" value="Genomic_DNA"/>
</dbReference>
<dbReference type="GO" id="GO:0003677">
    <property type="term" value="F:DNA binding"/>
    <property type="evidence" value="ECO:0007669"/>
    <property type="project" value="InterPro"/>
</dbReference>
<organism evidence="2 3">
    <name type="scientific">Spiribacter salinus</name>
    <dbReference type="NCBI Taxonomy" id="1335746"/>
    <lineage>
        <taxon>Bacteria</taxon>
        <taxon>Pseudomonadati</taxon>
        <taxon>Pseudomonadota</taxon>
        <taxon>Gammaproteobacteria</taxon>
        <taxon>Chromatiales</taxon>
        <taxon>Ectothiorhodospiraceae</taxon>
        <taxon>Spiribacter</taxon>
    </lineage>
</organism>
<dbReference type="InterPro" id="IPR012337">
    <property type="entry name" value="RNaseH-like_sf"/>
</dbReference>
<gene>
    <name evidence="2" type="ORF">FKY71_15785</name>
</gene>
<dbReference type="PANTHER" id="PTHR34614">
    <property type="match status" value="1"/>
</dbReference>
<sequence>IDAVEQRVARLLRPLLDDRLSVVFYDLTTVRVHAEGEAGAADLRQFGHSKDTGGISRQFVLGVVQSAEGLPLMHTVEPGNVAETATLQPMLERVLERFAVERLVVVADRGLLSLDNVADFEALAERTGRGIEFILAVPARRYGELAEAVIGLDAGAGLAEGRYGGHRLIVDYDAEAAARQSAARRERLAELIDFGEQLARKLDRQDEGVIERGRRASDRGAFARFHRRVLEAQMSRFLSVDFEAERFRYEENTAAIERAEALDGKLVLLSNVEDLPAAQIVERHRSLADIERGFRVLKSDIEIAPVYHRLPERIRAHALICFLALVLHRIIRSRLKAAGSPLSPQRALATLRQIQR</sequence>
<proteinExistence type="predicted"/>
<dbReference type="InterPro" id="IPR047654">
    <property type="entry name" value="IS1634_transpos"/>
</dbReference>
<dbReference type="GO" id="GO:0006313">
    <property type="term" value="P:DNA transposition"/>
    <property type="evidence" value="ECO:0007669"/>
    <property type="project" value="InterPro"/>
</dbReference>
<dbReference type="NCBIfam" id="NF033559">
    <property type="entry name" value="transpos_IS1634"/>
    <property type="match status" value="1"/>
</dbReference>
<protein>
    <submittedName>
        <fullName evidence="2">IS1634 family transposase</fullName>
    </submittedName>
</protein>
<feature type="non-terminal residue" evidence="2">
    <location>
        <position position="1"/>
    </location>
</feature>
<dbReference type="InterPro" id="IPR002559">
    <property type="entry name" value="Transposase_11"/>
</dbReference>
<accession>A0A540VMY5</accession>